<comment type="caution">
    <text evidence="3">The sequence shown here is derived from an EMBL/GenBank/DDBJ whole genome shotgun (WGS) entry which is preliminary data.</text>
</comment>
<dbReference type="InterPro" id="IPR018379">
    <property type="entry name" value="BEN_domain"/>
</dbReference>
<sequence length="307" mass="34415">MFLFWSLKQRWHPRSRYDPNGRPGKRNTVVRKKVMAGPNSKKKKCEDGEDFSASSSGWLPRDAAAEASVSSVKAKAKKKQCSKSQYSRSNSKIITASDTAIGGNVVNQKCTGNNIANQSQKKPVPDSTNINDEKNFRNLLREFLAIDNQFMMVLQMLADLKKAYGYCETPLQSVVNVNSKEQTVPIASNWTAEKELQGTPSQPNQSLDESKQNDNNINVDVKPVPNNKTLATHSLTGKPSKAFQDKPVKMRLDQTKIADVIAEVMGRCNVSKNLVRSIIVTTCADEYKKWKTRCKKNTSKKKKKRET</sequence>
<gene>
    <name evidence="3" type="ORF">APLA_LOCUS6481</name>
</gene>
<feature type="region of interest" description="Disordered" evidence="1">
    <location>
        <begin position="190"/>
        <end position="241"/>
    </location>
</feature>
<protein>
    <recommendedName>
        <fullName evidence="2">BEN domain-containing protein</fullName>
    </recommendedName>
</protein>
<dbReference type="EMBL" id="CADEBD010000294">
    <property type="protein sequence ID" value="CAB3234190.1"/>
    <property type="molecule type" value="Genomic_DNA"/>
</dbReference>
<reference evidence="3 4" key="1">
    <citation type="submission" date="2020-04" db="EMBL/GenBank/DDBJ databases">
        <authorList>
            <person name="Wallbank WR R."/>
            <person name="Pardo Diaz C."/>
            <person name="Kozak K."/>
            <person name="Martin S."/>
            <person name="Jiggins C."/>
            <person name="Moest M."/>
            <person name="Warren A I."/>
            <person name="Byers J.R.P. K."/>
            <person name="Montejo-Kovacevich G."/>
            <person name="Yen C E."/>
        </authorList>
    </citation>
    <scope>NUCLEOTIDE SEQUENCE [LARGE SCALE GENOMIC DNA]</scope>
</reference>
<feature type="compositionally biased region" description="Basic residues" evidence="1">
    <location>
        <begin position="23"/>
        <end position="34"/>
    </location>
</feature>
<dbReference type="Pfam" id="PF10523">
    <property type="entry name" value="BEN"/>
    <property type="match status" value="1"/>
</dbReference>
<dbReference type="Proteomes" id="UP000494256">
    <property type="component" value="Unassembled WGS sequence"/>
</dbReference>
<evidence type="ECO:0000313" key="4">
    <source>
        <dbReference type="Proteomes" id="UP000494256"/>
    </source>
</evidence>
<feature type="compositionally biased region" description="Polar residues" evidence="1">
    <location>
        <begin position="226"/>
        <end position="237"/>
    </location>
</feature>
<dbReference type="OrthoDB" id="277011at2759"/>
<organism evidence="3 4">
    <name type="scientific">Arctia plantaginis</name>
    <name type="common">Wood tiger moth</name>
    <name type="synonym">Phalaena plantaginis</name>
    <dbReference type="NCBI Taxonomy" id="874455"/>
    <lineage>
        <taxon>Eukaryota</taxon>
        <taxon>Metazoa</taxon>
        <taxon>Ecdysozoa</taxon>
        <taxon>Arthropoda</taxon>
        <taxon>Hexapoda</taxon>
        <taxon>Insecta</taxon>
        <taxon>Pterygota</taxon>
        <taxon>Neoptera</taxon>
        <taxon>Endopterygota</taxon>
        <taxon>Lepidoptera</taxon>
        <taxon>Glossata</taxon>
        <taxon>Ditrysia</taxon>
        <taxon>Noctuoidea</taxon>
        <taxon>Erebidae</taxon>
        <taxon>Arctiinae</taxon>
        <taxon>Arctia</taxon>
    </lineage>
</organism>
<dbReference type="Gene3D" id="1.10.10.2590">
    <property type="entry name" value="BEN domain"/>
    <property type="match status" value="1"/>
</dbReference>
<evidence type="ECO:0000313" key="3">
    <source>
        <dbReference type="EMBL" id="CAB3234190.1"/>
    </source>
</evidence>
<feature type="compositionally biased region" description="Polar residues" evidence="1">
    <location>
        <begin position="198"/>
        <end position="218"/>
    </location>
</feature>
<feature type="domain" description="BEN" evidence="2">
    <location>
        <begin position="227"/>
        <end position="281"/>
    </location>
</feature>
<dbReference type="GO" id="GO:0003677">
    <property type="term" value="F:DNA binding"/>
    <property type="evidence" value="ECO:0007669"/>
    <property type="project" value="InterPro"/>
</dbReference>
<evidence type="ECO:0000259" key="2">
    <source>
        <dbReference type="Pfam" id="PF10523"/>
    </source>
</evidence>
<evidence type="ECO:0000256" key="1">
    <source>
        <dbReference type="SAM" id="MobiDB-lite"/>
    </source>
</evidence>
<name>A0A8S0ZNK2_ARCPL</name>
<dbReference type="AlphaFoldDB" id="A0A8S0ZNK2"/>
<feature type="region of interest" description="Disordered" evidence="1">
    <location>
        <begin position="13"/>
        <end position="56"/>
    </location>
</feature>
<proteinExistence type="predicted"/>
<accession>A0A8S0ZNK2</accession>